<organism evidence="1 2">
    <name type="scientific">Steccherinum ochraceum</name>
    <dbReference type="NCBI Taxonomy" id="92696"/>
    <lineage>
        <taxon>Eukaryota</taxon>
        <taxon>Fungi</taxon>
        <taxon>Dikarya</taxon>
        <taxon>Basidiomycota</taxon>
        <taxon>Agaricomycotina</taxon>
        <taxon>Agaricomycetes</taxon>
        <taxon>Polyporales</taxon>
        <taxon>Steccherinaceae</taxon>
        <taxon>Steccherinum</taxon>
    </lineage>
</organism>
<comment type="caution">
    <text evidence="1">The sequence shown here is derived from an EMBL/GenBank/DDBJ whole genome shotgun (WGS) entry which is preliminary data.</text>
</comment>
<dbReference type="EMBL" id="RWJN01000157">
    <property type="protein sequence ID" value="TCD65939.1"/>
    <property type="molecule type" value="Genomic_DNA"/>
</dbReference>
<sequence>MHAPTTPDSFDEDALFAAVLKGEVALPDCLKNLTGDEVYSWMVFAIASPLLDSKIARGDLKGFREWIKEEQQTGKLVVPEFDWDQDNTASYPPSPLARKTTIPQNILRHGTFKSISDKEDQQCICRGLDAFSTVVINNTPASSHQVLATAITVTGPVDHPQTQIIVSMGANGKETNKQKQICGRYADRAWTAMHDMHSNAGQAVRVPKPEAESFLKSSFAIEAINHSQRKVGSRFRKELYQTTLRLLRGNAKTLMDSKTMKKTDHSLIAKFLRLHDAVLAATKHWEGDCKDSHSPPVEIADSLSALAAAVKAFKRKERELFVRLVCLRAHEERAKDLERCVEKLNLFGSNMEALRCFIYEGTSSESPHILKCVKSSFDWIKIEVPEAATFYANPSFTESVDSCKATLNTILQLIPPLQGQTVLPRSEIEARVDKAAFLIHAWSLYGKHKASSHGKNHKTKYASHCECAIAHHLATDPNTFSYIGFISMTAQGAIAEGQPAGPQQPYYTLGSHTKCYWNWLLVPGTPVLVAEAFKLLLFRDLATSLRSPSTWDYASDTSANLALDSD</sequence>
<proteinExistence type="predicted"/>
<evidence type="ECO:0000313" key="2">
    <source>
        <dbReference type="Proteomes" id="UP000292702"/>
    </source>
</evidence>
<dbReference type="AlphaFoldDB" id="A0A4R0RLE6"/>
<evidence type="ECO:0000313" key="1">
    <source>
        <dbReference type="EMBL" id="TCD65939.1"/>
    </source>
</evidence>
<protein>
    <submittedName>
        <fullName evidence="1">Uncharacterized protein</fullName>
    </submittedName>
</protein>
<name>A0A4R0RLE6_9APHY</name>
<gene>
    <name evidence="1" type="ORF">EIP91_002007</name>
</gene>
<reference evidence="1 2" key="1">
    <citation type="submission" date="2018-11" db="EMBL/GenBank/DDBJ databases">
        <title>Genome assembly of Steccherinum ochraceum LE-BIN_3174, the white-rot fungus of the Steccherinaceae family (The Residual Polyporoid clade, Polyporales, Basidiomycota).</title>
        <authorList>
            <person name="Fedorova T.V."/>
            <person name="Glazunova O.A."/>
            <person name="Landesman E.O."/>
            <person name="Moiseenko K.V."/>
            <person name="Psurtseva N.V."/>
            <person name="Savinova O.S."/>
            <person name="Shakhova N.V."/>
            <person name="Tyazhelova T.V."/>
            <person name="Vasina D.V."/>
        </authorList>
    </citation>
    <scope>NUCLEOTIDE SEQUENCE [LARGE SCALE GENOMIC DNA]</scope>
    <source>
        <strain evidence="1 2">LE-BIN_3174</strain>
    </source>
</reference>
<accession>A0A4R0RLE6</accession>
<dbReference type="Proteomes" id="UP000292702">
    <property type="component" value="Unassembled WGS sequence"/>
</dbReference>
<keyword evidence="2" id="KW-1185">Reference proteome</keyword>